<feature type="non-terminal residue" evidence="1">
    <location>
        <position position="1"/>
    </location>
</feature>
<gene>
    <name evidence="1" type="ORF">H5410_011254</name>
</gene>
<organism evidence="1 2">
    <name type="scientific">Solanum commersonii</name>
    <name type="common">Commerson's wild potato</name>
    <name type="synonym">Commerson's nightshade</name>
    <dbReference type="NCBI Taxonomy" id="4109"/>
    <lineage>
        <taxon>Eukaryota</taxon>
        <taxon>Viridiplantae</taxon>
        <taxon>Streptophyta</taxon>
        <taxon>Embryophyta</taxon>
        <taxon>Tracheophyta</taxon>
        <taxon>Spermatophyta</taxon>
        <taxon>Magnoliopsida</taxon>
        <taxon>eudicotyledons</taxon>
        <taxon>Gunneridae</taxon>
        <taxon>Pentapetalae</taxon>
        <taxon>asterids</taxon>
        <taxon>lamiids</taxon>
        <taxon>Solanales</taxon>
        <taxon>Solanaceae</taxon>
        <taxon>Solanoideae</taxon>
        <taxon>Solaneae</taxon>
        <taxon>Solanum</taxon>
    </lineage>
</organism>
<dbReference type="Proteomes" id="UP000824120">
    <property type="component" value="Chromosome 2"/>
</dbReference>
<protein>
    <recommendedName>
        <fullName evidence="3">SWIM-type domain-containing protein</fullName>
    </recommendedName>
</protein>
<dbReference type="AlphaFoldDB" id="A0A9J6ANU5"/>
<proteinExistence type="predicted"/>
<accession>A0A9J6ANU5</accession>
<dbReference type="EMBL" id="JACXVP010000002">
    <property type="protein sequence ID" value="KAG5626036.1"/>
    <property type="molecule type" value="Genomic_DNA"/>
</dbReference>
<evidence type="ECO:0000313" key="1">
    <source>
        <dbReference type="EMBL" id="KAG5626036.1"/>
    </source>
</evidence>
<sequence length="85" mass="9724">GDGDGCLTGRDATKLFVMSNSPRSKLKQVVASSKFILLVYESGRRYIISLKREICNCGRFQLDKICTHNCYFEEQEYHRSASQLL</sequence>
<evidence type="ECO:0008006" key="3">
    <source>
        <dbReference type="Google" id="ProtNLM"/>
    </source>
</evidence>
<reference evidence="1 2" key="1">
    <citation type="submission" date="2020-09" db="EMBL/GenBank/DDBJ databases">
        <title>De no assembly of potato wild relative species, Solanum commersonii.</title>
        <authorList>
            <person name="Cho K."/>
        </authorList>
    </citation>
    <scope>NUCLEOTIDE SEQUENCE [LARGE SCALE GENOMIC DNA]</scope>
    <source>
        <strain evidence="1">LZ3.2</strain>
        <tissue evidence="1">Leaf</tissue>
    </source>
</reference>
<comment type="caution">
    <text evidence="1">The sequence shown here is derived from an EMBL/GenBank/DDBJ whole genome shotgun (WGS) entry which is preliminary data.</text>
</comment>
<evidence type="ECO:0000313" key="2">
    <source>
        <dbReference type="Proteomes" id="UP000824120"/>
    </source>
</evidence>
<name>A0A9J6ANU5_SOLCO</name>
<keyword evidence="2" id="KW-1185">Reference proteome</keyword>